<dbReference type="STRING" id="66851.MBORA_15970"/>
<dbReference type="EMBL" id="LWMU01000092">
    <property type="protein sequence ID" value="KZX11352.1"/>
    <property type="molecule type" value="Genomic_DNA"/>
</dbReference>
<dbReference type="PATRIC" id="fig|66851.6.peg.1737"/>
<reference evidence="2" key="1">
    <citation type="journal article" date="2016" name="Genome Announc.">
        <title>Draft Genome Sequences of Methanobrevibacter curvatus DSM11111, Methanobrevibacter cuticularis DSM11139, Methanobrevibacter filiformis DSM11501, and Methanobrevibacter oralis DSM7256.</title>
        <authorList>
            <person name="Poehlein A."/>
            <person name="Seedorf H."/>
        </authorList>
    </citation>
    <scope>NUCLEOTIDE SEQUENCE [LARGE SCALE GENOMIC DNA]</scope>
    <source>
        <strain evidence="2">DSM 7256 / JCM 30027 / ZR</strain>
    </source>
</reference>
<evidence type="ECO:0000313" key="1">
    <source>
        <dbReference type="EMBL" id="KZX11352.1"/>
    </source>
</evidence>
<protein>
    <submittedName>
        <fullName evidence="1">Uncharacterized protein</fullName>
    </submittedName>
</protein>
<proteinExistence type="predicted"/>
<gene>
    <name evidence="1" type="ORF">MBORA_15970</name>
</gene>
<accession>A0A165ZYY7</accession>
<organism evidence="1 2">
    <name type="scientific">Methanobrevibacter oralis</name>
    <dbReference type="NCBI Taxonomy" id="66851"/>
    <lineage>
        <taxon>Archaea</taxon>
        <taxon>Methanobacteriati</taxon>
        <taxon>Methanobacteriota</taxon>
        <taxon>Methanomada group</taxon>
        <taxon>Methanobacteria</taxon>
        <taxon>Methanobacteriales</taxon>
        <taxon>Methanobacteriaceae</taxon>
        <taxon>Methanobrevibacter</taxon>
    </lineage>
</organism>
<dbReference type="AlphaFoldDB" id="A0A165ZYY7"/>
<evidence type="ECO:0000313" key="2">
    <source>
        <dbReference type="Proteomes" id="UP000077428"/>
    </source>
</evidence>
<sequence>MKFLELLNKLEEYNCNYDLQDVEITSNKINDVCCLIFKHSGKVFDVIVLEDRAFTTIAESKIISD</sequence>
<name>A0A165ZYY7_METOA</name>
<dbReference type="RefSeq" id="WP_042693471.1">
    <property type="nucleotide sequence ID" value="NZ_CABMAB010000022.1"/>
</dbReference>
<keyword evidence="2" id="KW-1185">Reference proteome</keyword>
<comment type="caution">
    <text evidence="1">The sequence shown here is derived from an EMBL/GenBank/DDBJ whole genome shotgun (WGS) entry which is preliminary data.</text>
</comment>
<dbReference type="Proteomes" id="UP000077428">
    <property type="component" value="Unassembled WGS sequence"/>
</dbReference>